<gene>
    <name evidence="1" type="ORF">TTHERM_001054349</name>
</gene>
<protein>
    <submittedName>
        <fullName evidence="1">Uncharacterized protein</fullName>
    </submittedName>
</protein>
<name>W7X184_TETTS</name>
<reference evidence="2" key="1">
    <citation type="journal article" date="2006" name="PLoS Biol.">
        <title>Macronuclear genome sequence of the ciliate Tetrahymena thermophila, a model eukaryote.</title>
        <authorList>
            <person name="Eisen J.A."/>
            <person name="Coyne R.S."/>
            <person name="Wu M."/>
            <person name="Wu D."/>
            <person name="Thiagarajan M."/>
            <person name="Wortman J.R."/>
            <person name="Badger J.H."/>
            <person name="Ren Q."/>
            <person name="Amedeo P."/>
            <person name="Jones K.M."/>
            <person name="Tallon L.J."/>
            <person name="Delcher A.L."/>
            <person name="Salzberg S.L."/>
            <person name="Silva J.C."/>
            <person name="Haas B.J."/>
            <person name="Majoros W.H."/>
            <person name="Farzad M."/>
            <person name="Carlton J.M."/>
            <person name="Smith R.K. Jr."/>
            <person name="Garg J."/>
            <person name="Pearlman R.E."/>
            <person name="Karrer K.M."/>
            <person name="Sun L."/>
            <person name="Manning G."/>
            <person name="Elde N.C."/>
            <person name="Turkewitz A.P."/>
            <person name="Asai D.J."/>
            <person name="Wilkes D.E."/>
            <person name="Wang Y."/>
            <person name="Cai H."/>
            <person name="Collins K."/>
            <person name="Stewart B.A."/>
            <person name="Lee S.R."/>
            <person name="Wilamowska K."/>
            <person name="Weinberg Z."/>
            <person name="Ruzzo W.L."/>
            <person name="Wloga D."/>
            <person name="Gaertig J."/>
            <person name="Frankel J."/>
            <person name="Tsao C.-C."/>
            <person name="Gorovsky M.A."/>
            <person name="Keeling P.J."/>
            <person name="Waller R.F."/>
            <person name="Patron N.J."/>
            <person name="Cherry J.M."/>
            <person name="Stover N.A."/>
            <person name="Krieger C.J."/>
            <person name="del Toro C."/>
            <person name="Ryder H.F."/>
            <person name="Williamson S.C."/>
            <person name="Barbeau R.A."/>
            <person name="Hamilton E.P."/>
            <person name="Orias E."/>
        </authorList>
    </citation>
    <scope>NUCLEOTIDE SEQUENCE [LARGE SCALE GENOMIC DNA]</scope>
    <source>
        <strain evidence="2">SB210</strain>
    </source>
</reference>
<sequence length="324" mass="37916">MCKQGNIRIVLDLQSDLSVIIQRTLESFFRNKEDLFEIEISLGYGDGYLVDKSNLLENFYDKIRNNLKFAMNHIQNYFGLEMIQVFTFQNFDCLLNVDDILFQLIKDLQYLKQLTVGSKKELSCLIFNQLIDAINYKRENLEKLCLLFGVKEDQTDIKINRKLDYIKHLFLSELTSSIQFNAFKLAQRIEEVKISTSLDSRLQIQTIVDELRITNSSLQKLYLDIDQNRYLQSKNSLISIEKLQNLRTLYLKALSLKNENLDIQKLKKLEKLSLILSDAIDYLSSHSNLNQLVELELDVRVCDVRNKQYDRLLTKIFPDSSLVG</sequence>
<dbReference type="RefSeq" id="XP_012654487.1">
    <property type="nucleotide sequence ID" value="XM_012799033.1"/>
</dbReference>
<keyword evidence="2" id="KW-1185">Reference proteome</keyword>
<proteinExistence type="predicted"/>
<dbReference type="Proteomes" id="UP000009168">
    <property type="component" value="Unassembled WGS sequence"/>
</dbReference>
<dbReference type="InParanoid" id="W7X184"/>
<dbReference type="GeneID" id="24441574"/>
<dbReference type="KEGG" id="tet:TTHERM_001054349"/>
<accession>W7X184</accession>
<dbReference type="EMBL" id="GG662589">
    <property type="protein sequence ID" value="EWS72980.1"/>
    <property type="molecule type" value="Genomic_DNA"/>
</dbReference>
<dbReference type="AlphaFoldDB" id="W7X184"/>
<organism evidence="1 2">
    <name type="scientific">Tetrahymena thermophila (strain SB210)</name>
    <dbReference type="NCBI Taxonomy" id="312017"/>
    <lineage>
        <taxon>Eukaryota</taxon>
        <taxon>Sar</taxon>
        <taxon>Alveolata</taxon>
        <taxon>Ciliophora</taxon>
        <taxon>Intramacronucleata</taxon>
        <taxon>Oligohymenophorea</taxon>
        <taxon>Hymenostomatida</taxon>
        <taxon>Tetrahymenina</taxon>
        <taxon>Tetrahymenidae</taxon>
        <taxon>Tetrahymena</taxon>
    </lineage>
</organism>
<evidence type="ECO:0000313" key="2">
    <source>
        <dbReference type="Proteomes" id="UP000009168"/>
    </source>
</evidence>
<evidence type="ECO:0000313" key="1">
    <source>
        <dbReference type="EMBL" id="EWS72980.1"/>
    </source>
</evidence>